<evidence type="ECO:0000256" key="7">
    <source>
        <dbReference type="ARBA" id="ARBA00017659"/>
    </source>
</evidence>
<evidence type="ECO:0000256" key="17">
    <source>
        <dbReference type="ARBA" id="ARBA00029567"/>
    </source>
</evidence>
<dbReference type="EC" id="2.7.8.15" evidence="6"/>
<evidence type="ECO:0000256" key="18">
    <source>
        <dbReference type="ARBA" id="ARBA00033238"/>
    </source>
</evidence>
<feature type="transmembrane region" description="Helical" evidence="21">
    <location>
        <begin position="172"/>
        <end position="193"/>
    </location>
</feature>
<evidence type="ECO:0000256" key="21">
    <source>
        <dbReference type="SAM" id="Phobius"/>
    </source>
</evidence>
<dbReference type="EMBL" id="JAIZAY010000010">
    <property type="protein sequence ID" value="KAJ8035287.1"/>
    <property type="molecule type" value="Genomic_DNA"/>
</dbReference>
<evidence type="ECO:0000256" key="6">
    <source>
        <dbReference type="ARBA" id="ARBA00013225"/>
    </source>
</evidence>
<dbReference type="GO" id="GO:0005789">
    <property type="term" value="C:endoplasmic reticulum membrane"/>
    <property type="evidence" value="ECO:0007669"/>
    <property type="project" value="UniProtKB-SubCell"/>
</dbReference>
<keyword evidence="16" id="KW-0325">Glycoprotein</keyword>
<protein>
    <recommendedName>
        <fullName evidence="7">UDP-N-acetylglucosamine--dolichyl-phosphate N-acetylglucosaminephosphotransferase</fullName>
        <ecNumber evidence="6">2.7.8.15</ecNumber>
    </recommendedName>
    <alternativeName>
        <fullName evidence="17">GlcNAc-1-P transferase</fullName>
    </alternativeName>
    <alternativeName>
        <fullName evidence="18">N-acetylglucosamine-1-phosphate transferase</fullName>
    </alternativeName>
</protein>
<comment type="caution">
    <text evidence="23">The sequence shown here is derived from an EMBL/GenBank/DDBJ whole genome shotgun (WGS) entry which is preliminary data.</text>
</comment>
<comment type="function">
    <text evidence="19">UDP-N-acetylglucosamine--dolichyl-phosphate N-acetylglucosaminephosphotransferase that operates in the biosynthetic pathway of dolichol-linked oligosaccharides, the glycan precursors employed in protein asparagine (N)-glycosylation. The assembly of dolichol-linked oligosaccharides begins on the cytosolic side of the endoplasmic reticulum membrane and finishes in its lumen. The sequential addition of sugars to dolichol pyrophosphate produces dolichol-linked oligosaccharides containing fourteen sugars, including two GlcNAcs, nine mannoses and three glucoses. Once assembled, the oligosaccharide is transferred from the lipid to nascent proteins by oligosaccharyltransferases. Catalyzes the initial step of dolichol-linked oligosaccharide biosynthesis, transfering GlcNAc-1-P from cytosolic UDP-GlcNAc onto the carrier lipid dolichyl phosphate (P-dolichol), yielding GlcNAc-P-P-dolichol embedded in the cytoplasmic leaflet of the endoplasmic reticulum membrane.</text>
</comment>
<proteinExistence type="inferred from homology"/>
<evidence type="ECO:0000256" key="4">
    <source>
        <dbReference type="ARBA" id="ARBA00009317"/>
    </source>
</evidence>
<evidence type="ECO:0000256" key="9">
    <source>
        <dbReference type="ARBA" id="ARBA00022679"/>
    </source>
</evidence>
<evidence type="ECO:0000256" key="14">
    <source>
        <dbReference type="ARBA" id="ARBA00022989"/>
    </source>
</evidence>
<feature type="transmembrane region" description="Helical" evidence="21">
    <location>
        <begin position="283"/>
        <end position="303"/>
    </location>
</feature>
<feature type="domain" description="DPAGT1 insertion" evidence="22">
    <location>
        <begin position="324"/>
        <end position="365"/>
    </location>
</feature>
<dbReference type="Proteomes" id="UP001152320">
    <property type="component" value="Chromosome 10"/>
</dbReference>
<evidence type="ECO:0000313" key="24">
    <source>
        <dbReference type="Proteomes" id="UP001152320"/>
    </source>
</evidence>
<dbReference type="Pfam" id="PF00953">
    <property type="entry name" value="Glycos_transf_4"/>
    <property type="match status" value="1"/>
</dbReference>
<evidence type="ECO:0000256" key="3">
    <source>
        <dbReference type="ARBA" id="ARBA00004922"/>
    </source>
</evidence>
<keyword evidence="9" id="KW-0808">Transferase</keyword>
<dbReference type="GO" id="GO:0046872">
    <property type="term" value="F:metal ion binding"/>
    <property type="evidence" value="ECO:0007669"/>
    <property type="project" value="UniProtKB-KW"/>
</dbReference>
<evidence type="ECO:0000256" key="19">
    <source>
        <dbReference type="ARBA" id="ARBA00044717"/>
    </source>
</evidence>
<feature type="transmembrane region" description="Helical" evidence="21">
    <location>
        <begin position="101"/>
        <end position="120"/>
    </location>
</feature>
<evidence type="ECO:0000256" key="12">
    <source>
        <dbReference type="ARBA" id="ARBA00022824"/>
    </source>
</evidence>
<comment type="similarity">
    <text evidence="4">Belongs to the glycosyltransferase 4 family.</text>
</comment>
<evidence type="ECO:0000259" key="22">
    <source>
        <dbReference type="Pfam" id="PF21383"/>
    </source>
</evidence>
<dbReference type="InterPro" id="IPR033895">
    <property type="entry name" value="GPT"/>
</dbReference>
<keyword evidence="12" id="KW-0256">Endoplasmic reticulum</keyword>
<evidence type="ECO:0000256" key="20">
    <source>
        <dbReference type="ARBA" id="ARBA00045078"/>
    </source>
</evidence>
<comment type="cofactor">
    <cofactor evidence="1">
        <name>Mg(2+)</name>
        <dbReference type="ChEBI" id="CHEBI:18420"/>
    </cofactor>
</comment>
<feature type="transmembrane region" description="Helical" evidence="21">
    <location>
        <begin position="205"/>
        <end position="223"/>
    </location>
</feature>
<keyword evidence="8" id="KW-0328">Glycosyltransferase</keyword>
<evidence type="ECO:0000256" key="10">
    <source>
        <dbReference type="ARBA" id="ARBA00022692"/>
    </source>
</evidence>
<dbReference type="Pfam" id="PF21383">
    <property type="entry name" value="DPAGT1_ins"/>
    <property type="match status" value="1"/>
</dbReference>
<keyword evidence="14 21" id="KW-1133">Transmembrane helix</keyword>
<evidence type="ECO:0000256" key="8">
    <source>
        <dbReference type="ARBA" id="ARBA00022676"/>
    </source>
</evidence>
<evidence type="ECO:0000256" key="11">
    <source>
        <dbReference type="ARBA" id="ARBA00022723"/>
    </source>
</evidence>
<evidence type="ECO:0000256" key="1">
    <source>
        <dbReference type="ARBA" id="ARBA00001946"/>
    </source>
</evidence>
<comment type="subunit">
    <text evidence="5">Homodimer.</text>
</comment>
<dbReference type="CDD" id="cd06855">
    <property type="entry name" value="GT_GPT_euk"/>
    <property type="match status" value="1"/>
</dbReference>
<keyword evidence="11" id="KW-0479">Metal-binding</keyword>
<evidence type="ECO:0000313" key="23">
    <source>
        <dbReference type="EMBL" id="KAJ8035287.1"/>
    </source>
</evidence>
<dbReference type="OrthoDB" id="10262326at2759"/>
<comment type="catalytic activity">
    <reaction evidence="20">
        <text>a di-trans,poly-cis-dolichyl phosphate + UDP-N-acetyl-alpha-D-glucosamine = an N-acetyl-alpha-D-glucosaminyl-diphospho-di-trans,poly-cis-dolichol + UMP</text>
        <dbReference type="Rhea" id="RHEA:13289"/>
        <dbReference type="Rhea" id="RHEA-COMP:19498"/>
        <dbReference type="Rhea" id="RHEA-COMP:19507"/>
        <dbReference type="ChEBI" id="CHEBI:57683"/>
        <dbReference type="ChEBI" id="CHEBI:57705"/>
        <dbReference type="ChEBI" id="CHEBI:57865"/>
        <dbReference type="ChEBI" id="CHEBI:58427"/>
        <dbReference type="EC" id="2.7.8.15"/>
    </reaction>
    <physiologicalReaction direction="left-to-right" evidence="20">
        <dbReference type="Rhea" id="RHEA:13290"/>
    </physiologicalReaction>
</comment>
<dbReference type="GO" id="GO:0006488">
    <property type="term" value="P:dolichol-linked oligosaccharide biosynthetic process"/>
    <property type="evidence" value="ECO:0007669"/>
    <property type="project" value="InterPro"/>
</dbReference>
<feature type="transmembrane region" description="Helical" evidence="21">
    <location>
        <begin position="259"/>
        <end position="277"/>
    </location>
</feature>
<keyword evidence="24" id="KW-1185">Reference proteome</keyword>
<comment type="pathway">
    <text evidence="3">Protein modification; protein glycosylation.</text>
</comment>
<keyword evidence="15 21" id="KW-0472">Membrane</keyword>
<organism evidence="23 24">
    <name type="scientific">Holothuria leucospilota</name>
    <name type="common">Black long sea cucumber</name>
    <name type="synonym">Mertensiothuria leucospilota</name>
    <dbReference type="NCBI Taxonomy" id="206669"/>
    <lineage>
        <taxon>Eukaryota</taxon>
        <taxon>Metazoa</taxon>
        <taxon>Echinodermata</taxon>
        <taxon>Eleutherozoa</taxon>
        <taxon>Echinozoa</taxon>
        <taxon>Holothuroidea</taxon>
        <taxon>Aspidochirotacea</taxon>
        <taxon>Aspidochirotida</taxon>
        <taxon>Holothuriidae</taxon>
        <taxon>Holothuria</taxon>
    </lineage>
</organism>
<dbReference type="PANTHER" id="PTHR10571">
    <property type="entry name" value="UDP-N-ACETYLGLUCOSAMINE--DOLICHYL-PHOSPHATE N-ACETYLGLUCOSAMINEPHOSPHOTRANSFERASE"/>
    <property type="match status" value="1"/>
</dbReference>
<evidence type="ECO:0000256" key="15">
    <source>
        <dbReference type="ARBA" id="ARBA00023136"/>
    </source>
</evidence>
<keyword evidence="10 21" id="KW-0812">Transmembrane</keyword>
<dbReference type="AlphaFoldDB" id="A0A9Q1BYW9"/>
<dbReference type="InterPro" id="IPR048439">
    <property type="entry name" value="DPAGT1_ins"/>
</dbReference>
<evidence type="ECO:0000256" key="16">
    <source>
        <dbReference type="ARBA" id="ARBA00023180"/>
    </source>
</evidence>
<keyword evidence="13" id="KW-0460">Magnesium</keyword>
<evidence type="ECO:0000256" key="5">
    <source>
        <dbReference type="ARBA" id="ARBA00011738"/>
    </source>
</evidence>
<dbReference type="PANTHER" id="PTHR10571:SF0">
    <property type="entry name" value="UDP-N-ACETYLGLUCOSAMINE--DOLICHYL-PHOSPHATE N-ACETYLGLUCOSAMINEPHOSPHOTRANSFERASE"/>
    <property type="match status" value="1"/>
</dbReference>
<sequence>MEFLEKLLDRPLVVNAIFSVIAFFLSLNVLPRFYPLFIKAGLCGKDMSKRVPPGKEPVKVPEGLGVIAGAIFLCVMFLFIPVPFWRLWMVKGEEEFPHHEFVEFVAALLSICCMIFLGFADDVLDLRWRHKLLLPTMATLPLLMVYLVNFGSTTIIVPKPLRMLLGHDLDLGVLYFIYMGMLAVFCTNAINILAGINGIEAGQSFIIGLSILVFNFVELSRFYPESAQFSLYFIMPYIAVCAAILYYNWYPSELFVGDTFCYFSGMTFAVVGILGHFSKTMLLFFIPQVANFIFSVPQLFHFIPCPRHRLPRYNPKTDKLSMSYTKFQMKDLNILGKLFFYLYSVLGLIDVKKRGEDEEFIECTNFTIINLMLRFFGPMHERTLTILLMFIQILGSCIAFFIRYQLASLFYDVVE</sequence>
<evidence type="ECO:0000256" key="13">
    <source>
        <dbReference type="ARBA" id="ARBA00022842"/>
    </source>
</evidence>
<dbReference type="GO" id="GO:0016757">
    <property type="term" value="F:glycosyltransferase activity"/>
    <property type="evidence" value="ECO:0007669"/>
    <property type="project" value="UniProtKB-KW"/>
</dbReference>
<comment type="subcellular location">
    <subcellularLocation>
        <location evidence="2">Endoplasmic reticulum membrane</location>
        <topology evidence="2">Multi-pass membrane protein</topology>
    </subcellularLocation>
</comment>
<name>A0A9Q1BYW9_HOLLE</name>
<feature type="transmembrane region" description="Helical" evidence="21">
    <location>
        <begin position="132"/>
        <end position="152"/>
    </location>
</feature>
<reference evidence="23" key="1">
    <citation type="submission" date="2021-10" db="EMBL/GenBank/DDBJ databases">
        <title>Tropical sea cucumber genome reveals ecological adaptation and Cuvierian tubules defense mechanism.</title>
        <authorList>
            <person name="Chen T."/>
        </authorList>
    </citation>
    <scope>NUCLEOTIDE SEQUENCE</scope>
    <source>
        <strain evidence="23">Nanhai2018</strain>
        <tissue evidence="23">Muscle</tissue>
    </source>
</reference>
<evidence type="ECO:0000256" key="2">
    <source>
        <dbReference type="ARBA" id="ARBA00004477"/>
    </source>
</evidence>
<feature type="transmembrane region" description="Helical" evidence="21">
    <location>
        <begin position="229"/>
        <end position="247"/>
    </location>
</feature>
<feature type="transmembrane region" description="Helical" evidence="21">
    <location>
        <begin position="383"/>
        <end position="402"/>
    </location>
</feature>
<gene>
    <name evidence="23" type="ORF">HOLleu_22461</name>
</gene>
<feature type="transmembrane region" description="Helical" evidence="21">
    <location>
        <begin position="12"/>
        <end position="30"/>
    </location>
</feature>
<dbReference type="InterPro" id="IPR000715">
    <property type="entry name" value="Glycosyl_transferase_4"/>
</dbReference>
<dbReference type="GO" id="GO:0003975">
    <property type="term" value="F:UDP-N-acetylglucosamine-dolichyl-phosphate N-acetylglucosaminephosphotransferase activity"/>
    <property type="evidence" value="ECO:0007669"/>
    <property type="project" value="UniProtKB-EC"/>
</dbReference>
<accession>A0A9Q1BYW9</accession>
<feature type="transmembrane region" description="Helical" evidence="21">
    <location>
        <begin position="64"/>
        <end position="89"/>
    </location>
</feature>
<feature type="transmembrane region" description="Helical" evidence="21">
    <location>
        <begin position="332"/>
        <end position="349"/>
    </location>
</feature>